<evidence type="ECO:0000259" key="1">
    <source>
        <dbReference type="SMART" id="SM00278"/>
    </source>
</evidence>
<feature type="domain" description="Helix-hairpin-helix DNA-binding motif class 1" evidence="1">
    <location>
        <begin position="178"/>
        <end position="197"/>
    </location>
</feature>
<dbReference type="Pfam" id="PF12836">
    <property type="entry name" value="HHH_3"/>
    <property type="match status" value="1"/>
</dbReference>
<dbReference type="EMBL" id="SLVJ01000011">
    <property type="protein sequence ID" value="TCM66754.1"/>
    <property type="molecule type" value="Genomic_DNA"/>
</dbReference>
<dbReference type="Gene3D" id="1.10.150.280">
    <property type="entry name" value="AF1531-like domain"/>
    <property type="match status" value="1"/>
</dbReference>
<dbReference type="AlphaFoldDB" id="A0A4R1XR37"/>
<evidence type="ECO:0000313" key="3">
    <source>
        <dbReference type="Proteomes" id="UP000294963"/>
    </source>
</evidence>
<dbReference type="InterPro" id="IPR051675">
    <property type="entry name" value="Endo/Exo/Phosphatase_dom_1"/>
</dbReference>
<gene>
    <name evidence="2" type="ORF">EC844_11144</name>
</gene>
<dbReference type="GO" id="GO:0006281">
    <property type="term" value="P:DNA repair"/>
    <property type="evidence" value="ECO:0007669"/>
    <property type="project" value="InterPro"/>
</dbReference>
<dbReference type="SMART" id="SM00278">
    <property type="entry name" value="HhH1"/>
    <property type="match status" value="2"/>
</dbReference>
<dbReference type="Proteomes" id="UP000294963">
    <property type="component" value="Unassembled WGS sequence"/>
</dbReference>
<proteinExistence type="predicted"/>
<dbReference type="SUPFAM" id="SSF47781">
    <property type="entry name" value="RuvA domain 2-like"/>
    <property type="match status" value="1"/>
</dbReference>
<comment type="caution">
    <text evidence="2">The sequence shown here is derived from an EMBL/GenBank/DDBJ whole genome shotgun (WGS) entry which is preliminary data.</text>
</comment>
<name>A0A4R1XR37_ACICA</name>
<dbReference type="InterPro" id="IPR004509">
    <property type="entry name" value="Competence_ComEA_HhH"/>
</dbReference>
<dbReference type="GO" id="GO:0003677">
    <property type="term" value="F:DNA binding"/>
    <property type="evidence" value="ECO:0007669"/>
    <property type="project" value="InterPro"/>
</dbReference>
<feature type="domain" description="Helix-hairpin-helix DNA-binding motif class 1" evidence="1">
    <location>
        <begin position="148"/>
        <end position="167"/>
    </location>
</feature>
<dbReference type="PANTHER" id="PTHR21180:SF32">
    <property type="entry name" value="ENDONUCLEASE_EXONUCLEASE_PHOSPHATASE FAMILY DOMAIN-CONTAINING PROTEIN 1"/>
    <property type="match status" value="1"/>
</dbReference>
<sequence length="200" mass="21515">MDRSNIKLYSITDSPRIHLGLMLLQRLILMLMLLPQSGVAADTAQNHATAMRFDQDYEHWKRMQQAHDQRLMANAQVATGAVASNNSNSNTAISNSVALNSATSNSAALNSATSNSVATNSATTTTASTSPVVALSAVQVNLNTANLEQLQKLKGIGAKKAQAILDYRQQHGPFKQIDDLKNVKGIGEVLFEKNRAQLGV</sequence>
<protein>
    <submittedName>
        <fullName evidence="2">Competence protein ComEA</fullName>
    </submittedName>
</protein>
<dbReference type="NCBIfam" id="TIGR00426">
    <property type="entry name" value="competence protein ComEA helix-hairpin-helix repeat region"/>
    <property type="match status" value="1"/>
</dbReference>
<dbReference type="GO" id="GO:0015628">
    <property type="term" value="P:protein secretion by the type II secretion system"/>
    <property type="evidence" value="ECO:0007669"/>
    <property type="project" value="TreeGrafter"/>
</dbReference>
<dbReference type="InterPro" id="IPR010994">
    <property type="entry name" value="RuvA_2-like"/>
</dbReference>
<dbReference type="GO" id="GO:0015627">
    <property type="term" value="C:type II protein secretion system complex"/>
    <property type="evidence" value="ECO:0007669"/>
    <property type="project" value="TreeGrafter"/>
</dbReference>
<keyword evidence="3" id="KW-1185">Reference proteome</keyword>
<organism evidence="2 3">
    <name type="scientific">Acinetobacter calcoaceticus</name>
    <dbReference type="NCBI Taxonomy" id="471"/>
    <lineage>
        <taxon>Bacteria</taxon>
        <taxon>Pseudomonadati</taxon>
        <taxon>Pseudomonadota</taxon>
        <taxon>Gammaproteobacteria</taxon>
        <taxon>Moraxellales</taxon>
        <taxon>Moraxellaceae</taxon>
        <taxon>Acinetobacter</taxon>
        <taxon>Acinetobacter calcoaceticus/baumannii complex</taxon>
    </lineage>
</organism>
<dbReference type="InterPro" id="IPR003583">
    <property type="entry name" value="Hlx-hairpin-Hlx_DNA-bd_motif"/>
</dbReference>
<reference evidence="2 3" key="1">
    <citation type="submission" date="2019-03" db="EMBL/GenBank/DDBJ databases">
        <title>Genomic analyses of the natural microbiome of Caenorhabditis elegans.</title>
        <authorList>
            <person name="Samuel B."/>
        </authorList>
    </citation>
    <scope>NUCLEOTIDE SEQUENCE [LARGE SCALE GENOMIC DNA]</scope>
    <source>
        <strain evidence="2 3">JUb89</strain>
    </source>
</reference>
<dbReference type="PANTHER" id="PTHR21180">
    <property type="entry name" value="ENDONUCLEASE/EXONUCLEASE/PHOSPHATASE FAMILY DOMAIN-CONTAINING PROTEIN 1"/>
    <property type="match status" value="1"/>
</dbReference>
<evidence type="ECO:0000313" key="2">
    <source>
        <dbReference type="EMBL" id="TCM66754.1"/>
    </source>
</evidence>
<accession>A0A4R1XR37</accession>